<dbReference type="RefSeq" id="WP_110139748.1">
    <property type="nucleotide sequence ID" value="NZ_CP021456.1"/>
</dbReference>
<gene>
    <name evidence="2" type="ORF">DIS17_11600</name>
</gene>
<name>A0AAJ5FI16_LEVBR</name>
<dbReference type="SUPFAM" id="SSF52402">
    <property type="entry name" value="Adenine nucleotide alpha hydrolases-like"/>
    <property type="match status" value="1"/>
</dbReference>
<sequence>MNTTGNVILVPIDHSAITSSLVTYAAKMATASHKTLYFIYVIDPSRYTSRFQSFDLQTQIDREKALAAYNLENVVNEAHHLTREPVINSIICGDPRRTIVRLSNLNNVIETIIGAQGKDADRYTRIGHVTRYVSSWSQHNVTIVKPNEPQPQHTPYAF</sequence>
<evidence type="ECO:0000313" key="2">
    <source>
        <dbReference type="EMBL" id="TOZ02163.1"/>
    </source>
</evidence>
<evidence type="ECO:0000259" key="1">
    <source>
        <dbReference type="Pfam" id="PF00582"/>
    </source>
</evidence>
<dbReference type="Gene3D" id="3.40.50.620">
    <property type="entry name" value="HUPs"/>
    <property type="match status" value="1"/>
</dbReference>
<feature type="domain" description="UspA" evidence="1">
    <location>
        <begin position="8"/>
        <end position="145"/>
    </location>
</feature>
<dbReference type="Pfam" id="PF00582">
    <property type="entry name" value="Usp"/>
    <property type="match status" value="1"/>
</dbReference>
<reference evidence="2" key="1">
    <citation type="submission" date="2018-05" db="EMBL/GenBank/DDBJ databases">
        <title>Genome Comparison of Lactic Acid Bacteria Isolated from non-Wheat Sourdough.</title>
        <authorList>
            <person name="Rice T."/>
            <person name="Axel C."/>
            <person name="Lynch K.M."/>
            <person name="Benz C."/>
            <person name="Arendt E.K."/>
            <person name="Coffey A."/>
        </authorList>
    </citation>
    <scope>NUCLEOTIDE SEQUENCE</scope>
    <source>
        <strain evidence="2">TR055</strain>
    </source>
</reference>
<dbReference type="EMBL" id="QFDK01000015">
    <property type="protein sequence ID" value="TOZ02163.1"/>
    <property type="molecule type" value="Genomic_DNA"/>
</dbReference>
<comment type="caution">
    <text evidence="2">The sequence shown here is derived from an EMBL/GenBank/DDBJ whole genome shotgun (WGS) entry which is preliminary data.</text>
</comment>
<dbReference type="InterPro" id="IPR014729">
    <property type="entry name" value="Rossmann-like_a/b/a_fold"/>
</dbReference>
<organism evidence="2 3">
    <name type="scientific">Levilactobacillus brevis</name>
    <name type="common">Lactobacillus brevis</name>
    <dbReference type="NCBI Taxonomy" id="1580"/>
    <lineage>
        <taxon>Bacteria</taxon>
        <taxon>Bacillati</taxon>
        <taxon>Bacillota</taxon>
        <taxon>Bacilli</taxon>
        <taxon>Lactobacillales</taxon>
        <taxon>Lactobacillaceae</taxon>
        <taxon>Levilactobacillus</taxon>
    </lineage>
</organism>
<dbReference type="CDD" id="cd00293">
    <property type="entry name" value="USP-like"/>
    <property type="match status" value="1"/>
</dbReference>
<dbReference type="AlphaFoldDB" id="A0AAJ5FI16"/>
<accession>A0AAJ5FI16</accession>
<evidence type="ECO:0000313" key="3">
    <source>
        <dbReference type="Proteomes" id="UP000785759"/>
    </source>
</evidence>
<proteinExistence type="predicted"/>
<protein>
    <submittedName>
        <fullName evidence="2">Universal stress protein</fullName>
    </submittedName>
</protein>
<dbReference type="Proteomes" id="UP000785759">
    <property type="component" value="Unassembled WGS sequence"/>
</dbReference>
<dbReference type="InterPro" id="IPR006016">
    <property type="entry name" value="UspA"/>
</dbReference>